<dbReference type="EMBL" id="CP000687">
    <property type="protein sequence ID" value="ABY70161.1"/>
    <property type="molecule type" value="Genomic_DNA"/>
</dbReference>
<dbReference type="AlphaFoldDB" id="B0BRQ2"/>
<organism evidence="1 2">
    <name type="scientific">Actinobacillus pleuropneumoniae serotype 3 (strain JL03)</name>
    <dbReference type="NCBI Taxonomy" id="434271"/>
    <lineage>
        <taxon>Bacteria</taxon>
        <taxon>Pseudomonadati</taxon>
        <taxon>Pseudomonadota</taxon>
        <taxon>Gammaproteobacteria</taxon>
        <taxon>Pasteurellales</taxon>
        <taxon>Pasteurellaceae</taxon>
        <taxon>Actinobacillus</taxon>
    </lineage>
</organism>
<evidence type="ECO:0000313" key="2">
    <source>
        <dbReference type="Proteomes" id="UP000008547"/>
    </source>
</evidence>
<dbReference type="HOGENOM" id="CLU_074539_0_0_6"/>
<dbReference type="KEGG" id="apj:APJL_1609"/>
<reference evidence="1 2" key="1">
    <citation type="journal article" date="2008" name="PLoS ONE">
        <title>Genome biology of Actinobacillus pleuropneumoniae JL03, an isolate of serotype 3 prevalent in China.</title>
        <authorList>
            <person name="Xu Z."/>
            <person name="Zhou Y."/>
            <person name="Li L."/>
            <person name="Zhou R."/>
            <person name="Xiao S."/>
            <person name="Wan Y."/>
            <person name="Zhang S."/>
            <person name="Wang K."/>
            <person name="Li W."/>
            <person name="Li L."/>
            <person name="Jin H."/>
            <person name="Kang M."/>
            <person name="Dalai B."/>
            <person name="Li T."/>
            <person name="Liu L."/>
            <person name="Cheng Y."/>
            <person name="Zhang L."/>
            <person name="Xu T."/>
            <person name="Zheng H."/>
            <person name="Pu S."/>
            <person name="Wang B."/>
            <person name="Gu W."/>
            <person name="Zhang X.L."/>
            <person name="Zhu G.-F."/>
            <person name="Wang S."/>
            <person name="Zhao G.-P."/>
            <person name="Chen H."/>
        </authorList>
    </citation>
    <scope>NUCLEOTIDE SEQUENCE [LARGE SCALE GENOMIC DNA]</scope>
    <source>
        <strain evidence="1 2">JL03</strain>
    </source>
</reference>
<evidence type="ECO:0000313" key="1">
    <source>
        <dbReference type="EMBL" id="ABY70161.1"/>
    </source>
</evidence>
<gene>
    <name evidence="1" type="ordered locus">APJL_1609</name>
</gene>
<dbReference type="NCBIfam" id="NF033892">
    <property type="entry name" value="XcbB_CpsF_sero"/>
    <property type="match status" value="1"/>
</dbReference>
<sequence>MLDFFKIEFNENTKYEELNIDFNAKEIYIDKSTIGKDEKEKLNYNFLAVGRANKVAKKLISDLANNSYFLTAHANGISVFTKFIDGESFLPYFKNKGVKVYNQVFYTLDKPIEYDINNRLIVIFSPVSDLPFNASIDRRMFFKDFPNIKENTPKNTYVLRIADIGGVLGSAYLNTISDNKIEERVQELINKIQQDLLISELDTVFYGFGKGATGALYHGIKMHSKTLAIDPLVSDEYYLKEFNDMHFTQGIFDKSKKDKFLQLFNEFKGRDLRNVTIITSINSEQFKYISEIMNLLEPEVNLITLNNKNITESKDIINEGNNIILSLINSLLYGFNFNVNLNTNY</sequence>
<dbReference type="ESTHER" id="actpj-b0brq2">
    <property type="family name" value="XcbB_CpsF_sero"/>
</dbReference>
<name>B0BRQ2_ACTPJ</name>
<dbReference type="Proteomes" id="UP000008547">
    <property type="component" value="Chromosome"/>
</dbReference>
<accession>B0BRQ2</accession>
<evidence type="ECO:0008006" key="3">
    <source>
        <dbReference type="Google" id="ProtNLM"/>
    </source>
</evidence>
<dbReference type="RefSeq" id="WP_012263293.1">
    <property type="nucleotide sequence ID" value="NC_010278.1"/>
</dbReference>
<proteinExistence type="predicted"/>
<protein>
    <recommendedName>
        <fullName evidence="3">XcbB/CpsF family capsular polysaccharide biosynthesis protein</fullName>
    </recommendedName>
</protein>